<evidence type="ECO:0000256" key="1">
    <source>
        <dbReference type="SAM" id="MobiDB-lite"/>
    </source>
</evidence>
<name>Q6EPX4_ORYSJ</name>
<dbReference type="AlphaFoldDB" id="Q6EPX4"/>
<dbReference type="EMBL" id="AP005798">
    <property type="protein sequence ID" value="BAD29296.1"/>
    <property type="molecule type" value="Genomic_DNA"/>
</dbReference>
<proteinExistence type="predicted"/>
<accession>Q6EPX4</accession>
<organism evidence="3 4">
    <name type="scientific">Oryza sativa subsp. japonica</name>
    <name type="common">Rice</name>
    <dbReference type="NCBI Taxonomy" id="39947"/>
    <lineage>
        <taxon>Eukaryota</taxon>
        <taxon>Viridiplantae</taxon>
        <taxon>Streptophyta</taxon>
        <taxon>Embryophyta</taxon>
        <taxon>Tracheophyta</taxon>
        <taxon>Spermatophyta</taxon>
        <taxon>Magnoliopsida</taxon>
        <taxon>Liliopsida</taxon>
        <taxon>Poales</taxon>
        <taxon>Poaceae</taxon>
        <taxon>BOP clade</taxon>
        <taxon>Oryzoideae</taxon>
        <taxon>Oryzeae</taxon>
        <taxon>Oryzinae</taxon>
        <taxon>Oryza</taxon>
        <taxon>Oryza sativa</taxon>
    </lineage>
</organism>
<reference evidence="4" key="4">
    <citation type="journal article" date="2008" name="Nucleic Acids Res.">
        <title>The rice annotation project database (RAP-DB): 2008 update.</title>
        <authorList>
            <consortium name="The rice annotation project (RAP)"/>
        </authorList>
    </citation>
    <scope>GENOME REANNOTATION</scope>
    <source>
        <strain evidence="4">cv. Nipponbare</strain>
    </source>
</reference>
<reference evidence="4" key="3">
    <citation type="journal article" date="2005" name="Nature">
        <title>The map-based sequence of the rice genome.</title>
        <authorList>
            <consortium name="International rice genome sequencing project (IRGSP)"/>
            <person name="Matsumoto T."/>
            <person name="Wu J."/>
            <person name="Kanamori H."/>
            <person name="Katayose Y."/>
            <person name="Fujisawa M."/>
            <person name="Namiki N."/>
            <person name="Mizuno H."/>
            <person name="Yamamoto K."/>
            <person name="Antonio B.A."/>
            <person name="Baba T."/>
            <person name="Sakata K."/>
            <person name="Nagamura Y."/>
            <person name="Aoki H."/>
            <person name="Arikawa K."/>
            <person name="Arita K."/>
            <person name="Bito T."/>
            <person name="Chiden Y."/>
            <person name="Fujitsuka N."/>
            <person name="Fukunaka R."/>
            <person name="Hamada M."/>
            <person name="Harada C."/>
            <person name="Hayashi A."/>
            <person name="Hijishita S."/>
            <person name="Honda M."/>
            <person name="Hosokawa S."/>
            <person name="Ichikawa Y."/>
            <person name="Idonuma A."/>
            <person name="Iijima M."/>
            <person name="Ikeda M."/>
            <person name="Ikeno M."/>
            <person name="Ito K."/>
            <person name="Ito S."/>
            <person name="Ito T."/>
            <person name="Ito Y."/>
            <person name="Ito Y."/>
            <person name="Iwabuchi A."/>
            <person name="Kamiya K."/>
            <person name="Karasawa W."/>
            <person name="Kurita K."/>
            <person name="Katagiri S."/>
            <person name="Kikuta A."/>
            <person name="Kobayashi H."/>
            <person name="Kobayashi N."/>
            <person name="Machita K."/>
            <person name="Maehara T."/>
            <person name="Masukawa M."/>
            <person name="Mizubayashi T."/>
            <person name="Mukai Y."/>
            <person name="Nagasaki H."/>
            <person name="Nagata Y."/>
            <person name="Naito S."/>
            <person name="Nakashima M."/>
            <person name="Nakama Y."/>
            <person name="Nakamichi Y."/>
            <person name="Nakamura M."/>
            <person name="Meguro A."/>
            <person name="Negishi M."/>
            <person name="Ohta I."/>
            <person name="Ohta T."/>
            <person name="Okamoto M."/>
            <person name="Ono N."/>
            <person name="Saji S."/>
            <person name="Sakaguchi M."/>
            <person name="Sakai K."/>
            <person name="Shibata M."/>
            <person name="Shimokawa T."/>
            <person name="Song J."/>
            <person name="Takazaki Y."/>
            <person name="Terasawa K."/>
            <person name="Tsugane M."/>
            <person name="Tsuji K."/>
            <person name="Ueda S."/>
            <person name="Waki K."/>
            <person name="Yamagata H."/>
            <person name="Yamamoto M."/>
            <person name="Yamamoto S."/>
            <person name="Yamane H."/>
            <person name="Yoshiki S."/>
            <person name="Yoshihara R."/>
            <person name="Yukawa K."/>
            <person name="Zhong H."/>
            <person name="Yano M."/>
            <person name="Yuan Q."/>
            <person name="Ouyang S."/>
            <person name="Liu J."/>
            <person name="Jones K.M."/>
            <person name="Gansberger K."/>
            <person name="Moffat K."/>
            <person name="Hill J."/>
            <person name="Bera J."/>
            <person name="Fadrosh D."/>
            <person name="Jin S."/>
            <person name="Johri S."/>
            <person name="Kim M."/>
            <person name="Overton L."/>
            <person name="Reardon M."/>
            <person name="Tsitrin T."/>
            <person name="Vuong H."/>
            <person name="Weaver B."/>
            <person name="Ciecko A."/>
            <person name="Tallon L."/>
            <person name="Jackson J."/>
            <person name="Pai G."/>
            <person name="Aken S.V."/>
            <person name="Utterback T."/>
            <person name="Reidmuller S."/>
            <person name="Feldblyum T."/>
            <person name="Hsiao J."/>
            <person name="Zismann V."/>
            <person name="Iobst S."/>
            <person name="de Vazeille A.R."/>
            <person name="Buell C.R."/>
            <person name="Ying K."/>
            <person name="Li Y."/>
            <person name="Lu T."/>
            <person name="Huang Y."/>
            <person name="Zhao Q."/>
            <person name="Feng Q."/>
            <person name="Zhang L."/>
            <person name="Zhu J."/>
            <person name="Weng Q."/>
            <person name="Mu J."/>
            <person name="Lu Y."/>
            <person name="Fan D."/>
            <person name="Liu Y."/>
            <person name="Guan J."/>
            <person name="Zhang Y."/>
            <person name="Yu S."/>
            <person name="Liu X."/>
            <person name="Zhang Y."/>
            <person name="Hong G."/>
            <person name="Han B."/>
            <person name="Choisne N."/>
            <person name="Demange N."/>
            <person name="Orjeda G."/>
            <person name="Samain S."/>
            <person name="Cattolico L."/>
            <person name="Pelletier E."/>
            <person name="Couloux A."/>
            <person name="Segurens B."/>
            <person name="Wincker P."/>
            <person name="D'Hont A."/>
            <person name="Scarpelli C."/>
            <person name="Weissenbach J."/>
            <person name="Salanoubat M."/>
            <person name="Quetier F."/>
            <person name="Yu Y."/>
            <person name="Kim H.R."/>
            <person name="Rambo T."/>
            <person name="Currie J."/>
            <person name="Collura K."/>
            <person name="Luo M."/>
            <person name="Yang T."/>
            <person name="Ammiraju J.S.S."/>
            <person name="Engler F."/>
            <person name="Soderlund C."/>
            <person name="Wing R.A."/>
            <person name="Palmer L.E."/>
            <person name="de la Bastide M."/>
            <person name="Spiegel L."/>
            <person name="Nascimento L."/>
            <person name="Zutavern T."/>
            <person name="O'Shaughnessy A."/>
            <person name="Dike S."/>
            <person name="Dedhia N."/>
            <person name="Preston R."/>
            <person name="Balija V."/>
            <person name="McCombie W.R."/>
            <person name="Chow T."/>
            <person name="Chen H."/>
            <person name="Chung M."/>
            <person name="Chen C."/>
            <person name="Shaw J."/>
            <person name="Wu H."/>
            <person name="Hsiao K."/>
            <person name="Chao Y."/>
            <person name="Chu M."/>
            <person name="Cheng C."/>
            <person name="Hour A."/>
            <person name="Lee P."/>
            <person name="Lin S."/>
            <person name="Lin Y."/>
            <person name="Liou J."/>
            <person name="Liu S."/>
            <person name="Hsing Y."/>
            <person name="Raghuvanshi S."/>
            <person name="Mohanty A."/>
            <person name="Bharti A.K."/>
            <person name="Gaur A."/>
            <person name="Gupta V."/>
            <person name="Kumar D."/>
            <person name="Ravi V."/>
            <person name="Vij S."/>
            <person name="Kapur A."/>
            <person name="Khurana P."/>
            <person name="Khurana P."/>
            <person name="Khurana J.P."/>
            <person name="Tyagi A.K."/>
            <person name="Gaikwad K."/>
            <person name="Singh A."/>
            <person name="Dalal V."/>
            <person name="Srivastava S."/>
            <person name="Dixit A."/>
            <person name="Pal A.K."/>
            <person name="Ghazi I.A."/>
            <person name="Yadav M."/>
            <person name="Pandit A."/>
            <person name="Bhargava A."/>
            <person name="Sureshbabu K."/>
            <person name="Batra K."/>
            <person name="Sharma T.R."/>
            <person name="Mohapatra T."/>
            <person name="Singh N.K."/>
            <person name="Messing J."/>
            <person name="Nelson A.B."/>
            <person name="Fuks G."/>
            <person name="Kavchok S."/>
            <person name="Keizer G."/>
            <person name="Linton E."/>
            <person name="Llaca V."/>
            <person name="Song R."/>
            <person name="Tanyolac B."/>
            <person name="Young S."/>
            <person name="Ho-Il K."/>
            <person name="Hahn J.H."/>
            <person name="Sangsakoo G."/>
            <person name="Vanavichit A."/>
            <person name="de Mattos Luiz.A.T."/>
            <person name="Zimmer P.D."/>
            <person name="Malone G."/>
            <person name="Dellagostin O."/>
            <person name="de Oliveira A.C."/>
            <person name="Bevan M."/>
            <person name="Bancroft I."/>
            <person name="Minx P."/>
            <person name="Cordum H."/>
            <person name="Wilson R."/>
            <person name="Cheng Z."/>
            <person name="Jin W."/>
            <person name="Jiang J."/>
            <person name="Leong S.A."/>
            <person name="Iwama H."/>
            <person name="Gojobori T."/>
            <person name="Itoh T."/>
            <person name="Niimura Y."/>
            <person name="Fujii Y."/>
            <person name="Habara T."/>
            <person name="Sakai H."/>
            <person name="Sato Y."/>
            <person name="Wilson G."/>
            <person name="Kumar K."/>
            <person name="McCouch S."/>
            <person name="Juretic N."/>
            <person name="Hoen D."/>
            <person name="Wright S."/>
            <person name="Bruskiewich R."/>
            <person name="Bureau T."/>
            <person name="Miyao A."/>
            <person name="Hirochika H."/>
            <person name="Nishikawa T."/>
            <person name="Kadowaki K."/>
            <person name="Sugiura M."/>
            <person name="Burr B."/>
            <person name="Sasaki T."/>
        </authorList>
    </citation>
    <scope>NUCLEOTIDE SEQUENCE [LARGE SCALE GENOMIC DNA]</scope>
    <source>
        <strain evidence="4">cv. Nipponbare</strain>
    </source>
</reference>
<evidence type="ECO:0000313" key="4">
    <source>
        <dbReference type="Proteomes" id="UP000000763"/>
    </source>
</evidence>
<reference evidence="3" key="2">
    <citation type="submission" date="2002-10" db="EMBL/GenBank/DDBJ databases">
        <title>Oryza sativa nipponbare(GA3) genomic DNA, chromosome 2, BAC clone:B1136H02.</title>
        <authorList>
            <person name="Sasaki T."/>
            <person name="Matsumoto T."/>
            <person name="Katayose Y."/>
        </authorList>
    </citation>
    <scope>NUCLEOTIDE SEQUENCE</scope>
</reference>
<sequence>MRTITSGVCKNRGGAGRGGSAGRKRRGAGRARRAWRRRRPRAARRAVAATVAAGGSGRGLRCQGRRGRRSGGGGATSRRSGRWRDLDVNPVAAAHPRANPAPTTTDNGWSDGLADDGDESGGTEAGWIGQRWARVWSGGLADDGDESGSMEAGWIGRRWARKEGMGDNNGCR</sequence>
<dbReference type="EMBL" id="AP004156">
    <property type="protein sequence ID" value="BAD27795.1"/>
    <property type="molecule type" value="Genomic_DNA"/>
</dbReference>
<protein>
    <submittedName>
        <fullName evidence="3">Uncharacterized protein</fullName>
    </submittedName>
</protein>
<feature type="region of interest" description="Disordered" evidence="1">
    <location>
        <begin position="1"/>
        <end position="125"/>
    </location>
</feature>
<dbReference type="Proteomes" id="UP000000763">
    <property type="component" value="Chromosome 2"/>
</dbReference>
<evidence type="ECO:0000313" key="2">
    <source>
        <dbReference type="EMBL" id="BAD27795.1"/>
    </source>
</evidence>
<evidence type="ECO:0000313" key="3">
    <source>
        <dbReference type="EMBL" id="BAD29296.1"/>
    </source>
</evidence>
<feature type="compositionally biased region" description="Basic residues" evidence="1">
    <location>
        <begin position="22"/>
        <end position="44"/>
    </location>
</feature>
<reference evidence="2" key="1">
    <citation type="submission" date="2001-09" db="EMBL/GenBank/DDBJ databases">
        <title>Oryza sativa nipponbare(GA3) genomic DNA, chromosome 2, BAC clone:OJ1112_G07.</title>
        <authorList>
            <person name="Sasaki T."/>
            <person name="Matsumoto T."/>
            <person name="Yamamoto K."/>
        </authorList>
    </citation>
    <scope>NUCLEOTIDE SEQUENCE</scope>
</reference>
<gene>
    <name evidence="3" type="ORF">B1136H02.16</name>
    <name evidence="2" type="ORF">OJ1112_G07.3</name>
</gene>